<name>A0A7S3D7P0_9EUKA</name>
<dbReference type="InterPro" id="IPR008271">
    <property type="entry name" value="Ser/Thr_kinase_AS"/>
</dbReference>
<evidence type="ECO:0000256" key="4">
    <source>
        <dbReference type="ARBA" id="ARBA00022527"/>
    </source>
</evidence>
<dbReference type="SMART" id="SM00220">
    <property type="entry name" value="S_TKc"/>
    <property type="match status" value="1"/>
</dbReference>
<comment type="catalytic activity">
    <reaction evidence="10">
        <text>L-threonyl-[protein] + ATP = O-phospho-L-threonyl-[protein] + ADP + H(+)</text>
        <dbReference type="Rhea" id="RHEA:46608"/>
        <dbReference type="Rhea" id="RHEA-COMP:11060"/>
        <dbReference type="Rhea" id="RHEA-COMP:11605"/>
        <dbReference type="ChEBI" id="CHEBI:15378"/>
        <dbReference type="ChEBI" id="CHEBI:30013"/>
        <dbReference type="ChEBI" id="CHEBI:30616"/>
        <dbReference type="ChEBI" id="CHEBI:61977"/>
        <dbReference type="ChEBI" id="CHEBI:456216"/>
        <dbReference type="EC" id="2.7.11.1"/>
    </reaction>
</comment>
<reference evidence="17" key="1">
    <citation type="submission" date="2021-01" db="EMBL/GenBank/DDBJ databases">
        <authorList>
            <person name="Corre E."/>
            <person name="Pelletier E."/>
            <person name="Niang G."/>
            <person name="Scheremetjew M."/>
            <person name="Finn R."/>
            <person name="Kale V."/>
            <person name="Holt S."/>
            <person name="Cochrane G."/>
            <person name="Meng A."/>
            <person name="Brown T."/>
            <person name="Cohen L."/>
        </authorList>
    </citation>
    <scope>NUCLEOTIDE SEQUENCE</scope>
    <source>
        <strain evidence="17">NIES-2562</strain>
    </source>
</reference>
<accession>A0A7S3D7P0</accession>
<keyword evidence="5" id="KW-0808">Transferase</keyword>
<dbReference type="FunFam" id="1.10.510.10:FF:000292">
    <property type="entry name" value="Serine/threonine-protein kinase 36"/>
    <property type="match status" value="1"/>
</dbReference>
<protein>
    <recommendedName>
        <fullName evidence="2">non-specific serine/threonine protein kinase</fullName>
        <ecNumber evidence="2">2.7.11.1</ecNumber>
    </recommendedName>
    <alternativeName>
        <fullName evidence="12">Fused homolog</fullName>
    </alternativeName>
</protein>
<dbReference type="InterPro" id="IPR011009">
    <property type="entry name" value="Kinase-like_dom_sf"/>
</dbReference>
<evidence type="ECO:0000256" key="8">
    <source>
        <dbReference type="ARBA" id="ARBA00022840"/>
    </source>
</evidence>
<dbReference type="SUPFAM" id="SSF48371">
    <property type="entry name" value="ARM repeat"/>
    <property type="match status" value="1"/>
</dbReference>
<evidence type="ECO:0000256" key="1">
    <source>
        <dbReference type="ARBA" id="ARBA00004245"/>
    </source>
</evidence>
<feature type="region of interest" description="Disordered" evidence="15">
    <location>
        <begin position="270"/>
        <end position="321"/>
    </location>
</feature>
<feature type="compositionally biased region" description="Low complexity" evidence="15">
    <location>
        <begin position="292"/>
        <end position="310"/>
    </location>
</feature>
<organism evidence="17">
    <name type="scientific">Palpitomonas bilix</name>
    <dbReference type="NCBI Taxonomy" id="652834"/>
    <lineage>
        <taxon>Eukaryota</taxon>
        <taxon>Eukaryota incertae sedis</taxon>
    </lineage>
</organism>
<dbReference type="Pfam" id="PF00069">
    <property type="entry name" value="Pkinase"/>
    <property type="match status" value="1"/>
</dbReference>
<dbReference type="EMBL" id="HBIB01017638">
    <property type="protein sequence ID" value="CAE0249225.1"/>
    <property type="molecule type" value="Transcribed_RNA"/>
</dbReference>
<evidence type="ECO:0000256" key="2">
    <source>
        <dbReference type="ARBA" id="ARBA00012513"/>
    </source>
</evidence>
<keyword evidence="9" id="KW-0206">Cytoskeleton</keyword>
<dbReference type="GO" id="GO:0005856">
    <property type="term" value="C:cytoskeleton"/>
    <property type="evidence" value="ECO:0007669"/>
    <property type="project" value="UniProtKB-SubCell"/>
</dbReference>
<keyword evidence="8 14" id="KW-0067">ATP-binding</keyword>
<evidence type="ECO:0000256" key="3">
    <source>
        <dbReference type="ARBA" id="ARBA00022490"/>
    </source>
</evidence>
<dbReference type="GO" id="GO:0005524">
    <property type="term" value="F:ATP binding"/>
    <property type="evidence" value="ECO:0007669"/>
    <property type="project" value="UniProtKB-UniRule"/>
</dbReference>
<evidence type="ECO:0000256" key="11">
    <source>
        <dbReference type="ARBA" id="ARBA00048679"/>
    </source>
</evidence>
<dbReference type="SUPFAM" id="SSF56112">
    <property type="entry name" value="Protein kinase-like (PK-like)"/>
    <property type="match status" value="1"/>
</dbReference>
<keyword evidence="3" id="KW-0963">Cytoplasm</keyword>
<comment type="subcellular location">
    <subcellularLocation>
        <location evidence="1">Cytoplasm</location>
        <location evidence="1">Cytoskeleton</location>
    </subcellularLocation>
</comment>
<gene>
    <name evidence="17" type="ORF">PBIL07802_LOCUS11424</name>
</gene>
<dbReference type="PROSITE" id="PS00107">
    <property type="entry name" value="PROTEIN_KINASE_ATP"/>
    <property type="match status" value="1"/>
</dbReference>
<evidence type="ECO:0000256" key="14">
    <source>
        <dbReference type="PROSITE-ProRule" id="PRU10141"/>
    </source>
</evidence>
<evidence type="ECO:0000256" key="7">
    <source>
        <dbReference type="ARBA" id="ARBA00022777"/>
    </source>
</evidence>
<evidence type="ECO:0000256" key="15">
    <source>
        <dbReference type="SAM" id="MobiDB-lite"/>
    </source>
</evidence>
<dbReference type="GO" id="GO:0004674">
    <property type="term" value="F:protein serine/threonine kinase activity"/>
    <property type="evidence" value="ECO:0007669"/>
    <property type="project" value="UniProtKB-KW"/>
</dbReference>
<evidence type="ECO:0000256" key="13">
    <source>
        <dbReference type="PROSITE-ProRule" id="PRU00259"/>
    </source>
</evidence>
<feature type="binding site" evidence="14">
    <location>
        <position position="40"/>
    </location>
    <ligand>
        <name>ATP</name>
        <dbReference type="ChEBI" id="CHEBI:30616"/>
    </ligand>
</feature>
<evidence type="ECO:0000256" key="5">
    <source>
        <dbReference type="ARBA" id="ARBA00022679"/>
    </source>
</evidence>
<dbReference type="CDD" id="cd14002">
    <property type="entry name" value="STKc_STK36"/>
    <property type="match status" value="1"/>
</dbReference>
<proteinExistence type="predicted"/>
<dbReference type="GO" id="GO:0005737">
    <property type="term" value="C:cytoplasm"/>
    <property type="evidence" value="ECO:0007669"/>
    <property type="project" value="UniProtKB-ARBA"/>
</dbReference>
<evidence type="ECO:0000313" key="17">
    <source>
        <dbReference type="EMBL" id="CAE0249225.1"/>
    </source>
</evidence>
<evidence type="ECO:0000256" key="12">
    <source>
        <dbReference type="ARBA" id="ARBA00075375"/>
    </source>
</evidence>
<evidence type="ECO:0000256" key="6">
    <source>
        <dbReference type="ARBA" id="ARBA00022741"/>
    </source>
</evidence>
<dbReference type="InterPro" id="IPR000719">
    <property type="entry name" value="Prot_kinase_dom"/>
</dbReference>
<feature type="domain" description="Protein kinase" evidence="16">
    <location>
        <begin position="7"/>
        <end position="257"/>
    </location>
</feature>
<dbReference type="EC" id="2.7.11.1" evidence="2"/>
<dbReference type="InterPro" id="IPR011989">
    <property type="entry name" value="ARM-like"/>
</dbReference>
<comment type="catalytic activity">
    <reaction evidence="11">
        <text>L-seryl-[protein] + ATP = O-phospho-L-seryl-[protein] + ADP + H(+)</text>
        <dbReference type="Rhea" id="RHEA:17989"/>
        <dbReference type="Rhea" id="RHEA-COMP:9863"/>
        <dbReference type="Rhea" id="RHEA-COMP:11604"/>
        <dbReference type="ChEBI" id="CHEBI:15378"/>
        <dbReference type="ChEBI" id="CHEBI:29999"/>
        <dbReference type="ChEBI" id="CHEBI:30616"/>
        <dbReference type="ChEBI" id="CHEBI:83421"/>
        <dbReference type="ChEBI" id="CHEBI:456216"/>
        <dbReference type="EC" id="2.7.11.1"/>
    </reaction>
</comment>
<feature type="compositionally biased region" description="Basic and acidic residues" evidence="15">
    <location>
        <begin position="277"/>
        <end position="286"/>
    </location>
</feature>
<keyword evidence="4" id="KW-0723">Serine/threonine-protein kinase</keyword>
<dbReference type="PROSITE" id="PS00108">
    <property type="entry name" value="PROTEIN_KINASE_ST"/>
    <property type="match status" value="1"/>
</dbReference>
<evidence type="ECO:0000256" key="9">
    <source>
        <dbReference type="ARBA" id="ARBA00023212"/>
    </source>
</evidence>
<dbReference type="Gene3D" id="1.25.10.10">
    <property type="entry name" value="Leucine-rich Repeat Variant"/>
    <property type="match status" value="1"/>
</dbReference>
<dbReference type="Gene3D" id="1.10.510.10">
    <property type="entry name" value="Transferase(Phosphotransferase) domain 1"/>
    <property type="match status" value="1"/>
</dbReference>
<dbReference type="PANTHER" id="PTHR22983:SF6">
    <property type="entry name" value="SERINE_THREONINE-PROTEIN KINASE 36"/>
    <property type="match status" value="1"/>
</dbReference>
<dbReference type="InterPro" id="IPR000225">
    <property type="entry name" value="Armadillo"/>
</dbReference>
<keyword evidence="6 14" id="KW-0547">Nucleotide-binding</keyword>
<dbReference type="PROSITE" id="PS50011">
    <property type="entry name" value="PROTEIN_KINASE_DOM"/>
    <property type="match status" value="1"/>
</dbReference>
<dbReference type="FunFam" id="3.30.200.20:FF:000042">
    <property type="entry name" value="Aurora kinase A"/>
    <property type="match status" value="1"/>
</dbReference>
<keyword evidence="7" id="KW-0418">Kinase</keyword>
<sequence length="1269" mass="136821">MGDLSQYHVHEQIGEGSFGKVFKGRLKYTGQTVALKCIAKHGKSEKDLRNLRQEIAILRKLEHPNIIRLIDAFESKIEFVVVTEFAQGELFEVLEDDQSLPEKEVQKVSAQLVDALNYLHSNRVLHRDMKPQNILICSNGVVKLCDFGFARSMSSKTLCLTSIKGTPLYMAPELVQEKPYNHTVDLWSLGVILFELFSGSPPFYANSIYSLIQLIVKDPIKWPTNMSPNFRSFLQGLLQKDPSKRLDWPGLLQHPFIKGVERPTVRHAKVETPAVKQQEKTAEVKQKGGAGTARSGSASRQSRSTSASAAKKGEESSASKGGESDAFAKWLAVLERVKRGEVKQVAETARELRSAAERMYTAAEDAESVSADMFKLMCTVAEVFKRVAVHEDGQKAIDEWVAYVFGMKLTMFALRAAEGEEEAGRALIVGLDVLHSIMSSLKQKMKEGRVLITGPHLAKVSRMLALLSALFHTVSKQVNDSTLGAWLERLECAGKLALSGCEVVSLAASIASAVGGETALSKGVVVSLEAMRAKEGFLASVTAAFGTVGMCGGHAAMRGRLAVLVARALVSAIQPSIAGEVVSDAVIQQYTEGVRPAVGFRDTFQAAGRALRCDVASALLAPGFVELLVEAMGSRLSASPAVGEEEGGQGSVDVDYIASLLLICVQCSQTTAKKVVMALTGVGTVELIFSFLTRIARDKPADTAYIAAAKMMLLLSGLLEAIPSQSKALVVSRGELSSAVRSLISLLPRLVSSGEMLRGTLLPSSCMMMLGNACGIGVEVVADEVGVACTESPGFLDALFRLLRADRQEAAACVSVLEGNGYGYWHRGAIDGPFSLLQRLAGKSGGSNLLAWMEGNKGWQQMIDFVGDLNYGGLHSTPSSSAFSPLLSFSGAVSMFRALYEMLIQAEGAVIERVMAQSKVVLSLAAGLQPDLLKAIHQWPPWHFGGSSAVGAYTSQVVCLLYLPFGSQDRIGEGFASSYEGLLLRAKVVELLTKCMKDVGQQHFQLVFGLVSRLIMASGDFVAQFVSAGGLKPTNVAFLLDREEGASTKILNALVILSQIARIGKEYYPHLHNADMYSSLAGLMQHDDANVRAKTCNLVGNLCRHSSYFYRQLGETGIFDCLVGAMEDTDPATRRFACFAVGNATYHSADLYPFARHAIPSLIRVLRDEDAKARANAAGTLGNLVRNSGDLADDLQSLGAVAALLDFVQVEDASNQKIGLLSLANFIAHRESQPLIQAERKRLEALTEALPAGPVKKTASKLLLKLQRS</sequence>
<dbReference type="InterPro" id="IPR016024">
    <property type="entry name" value="ARM-type_fold"/>
</dbReference>
<feature type="repeat" description="ARM" evidence="13">
    <location>
        <begin position="1157"/>
        <end position="1187"/>
    </location>
</feature>
<dbReference type="AlphaFoldDB" id="A0A7S3D7P0"/>
<dbReference type="PANTHER" id="PTHR22983">
    <property type="entry name" value="PROTEIN KINASE RELATED"/>
    <property type="match status" value="1"/>
</dbReference>
<dbReference type="InterPro" id="IPR017441">
    <property type="entry name" value="Protein_kinase_ATP_BS"/>
</dbReference>
<evidence type="ECO:0000259" key="16">
    <source>
        <dbReference type="PROSITE" id="PS50011"/>
    </source>
</evidence>
<dbReference type="PROSITE" id="PS50176">
    <property type="entry name" value="ARM_REPEAT"/>
    <property type="match status" value="1"/>
</dbReference>
<evidence type="ECO:0000256" key="10">
    <source>
        <dbReference type="ARBA" id="ARBA00047899"/>
    </source>
</evidence>